<dbReference type="SMART" id="SM00082">
    <property type="entry name" value="LRRCT"/>
    <property type="match status" value="1"/>
</dbReference>
<evidence type="ECO:0000256" key="5">
    <source>
        <dbReference type="ARBA" id="ARBA00022729"/>
    </source>
</evidence>
<dbReference type="SUPFAM" id="SSF52058">
    <property type="entry name" value="L domain-like"/>
    <property type="match status" value="1"/>
</dbReference>
<dbReference type="InterPro" id="IPR027417">
    <property type="entry name" value="P-loop_NTPase"/>
</dbReference>
<evidence type="ECO:0000256" key="9">
    <source>
        <dbReference type="RuleBase" id="RU004560"/>
    </source>
</evidence>
<dbReference type="AlphaFoldDB" id="A0AAV2MNL8"/>
<evidence type="ECO:0000256" key="8">
    <source>
        <dbReference type="ARBA" id="ARBA00023306"/>
    </source>
</evidence>
<dbReference type="SMART" id="SM00013">
    <property type="entry name" value="LRRNT"/>
    <property type="match status" value="1"/>
</dbReference>
<reference evidence="14 15" key="1">
    <citation type="submission" date="2024-04" db="EMBL/GenBank/DDBJ databases">
        <authorList>
            <person name="Waldvogel A.-M."/>
            <person name="Schoenle A."/>
        </authorList>
    </citation>
    <scope>NUCLEOTIDE SEQUENCE [LARGE SCALE GENOMIC DNA]</scope>
</reference>
<proteinExistence type="inferred from homology"/>
<keyword evidence="2" id="KW-0963">Cytoplasm</keyword>
<evidence type="ECO:0000256" key="10">
    <source>
        <dbReference type="SAM" id="Coils"/>
    </source>
</evidence>
<dbReference type="InterPro" id="IPR030379">
    <property type="entry name" value="G_SEPTIN_dom"/>
</dbReference>
<keyword evidence="15" id="KW-1185">Reference proteome</keyword>
<dbReference type="GO" id="GO:0051301">
    <property type="term" value="P:cell division"/>
    <property type="evidence" value="ECO:0007669"/>
    <property type="project" value="UniProtKB-KW"/>
</dbReference>
<evidence type="ECO:0000256" key="11">
    <source>
        <dbReference type="SAM" id="MobiDB-lite"/>
    </source>
</evidence>
<feature type="transmembrane region" description="Helical" evidence="12">
    <location>
        <begin position="416"/>
        <end position="434"/>
    </location>
</feature>
<keyword evidence="12" id="KW-1133">Transmembrane helix</keyword>
<keyword evidence="5" id="KW-0732">Signal</keyword>
<dbReference type="PROSITE" id="PS51719">
    <property type="entry name" value="G_SEPTIN"/>
    <property type="match status" value="1"/>
</dbReference>
<dbReference type="SUPFAM" id="SSF52540">
    <property type="entry name" value="P-loop containing nucleoside triphosphate hydrolases"/>
    <property type="match status" value="1"/>
</dbReference>
<feature type="region of interest" description="Disordered" evidence="11">
    <location>
        <begin position="606"/>
        <end position="627"/>
    </location>
</feature>
<dbReference type="Pfam" id="PF00735">
    <property type="entry name" value="Septin"/>
    <property type="match status" value="1"/>
</dbReference>
<keyword evidence="12" id="KW-0812">Transmembrane</keyword>
<dbReference type="InterPro" id="IPR000483">
    <property type="entry name" value="Cys-rich_flank_reg_C"/>
</dbReference>
<dbReference type="GO" id="GO:0005737">
    <property type="term" value="C:cytoplasm"/>
    <property type="evidence" value="ECO:0007669"/>
    <property type="project" value="UniProtKB-SubCell"/>
</dbReference>
<evidence type="ECO:0000256" key="4">
    <source>
        <dbReference type="ARBA" id="ARBA00022618"/>
    </source>
</evidence>
<evidence type="ECO:0000256" key="6">
    <source>
        <dbReference type="ARBA" id="ARBA00022741"/>
    </source>
</evidence>
<dbReference type="PANTHER" id="PTHR18884">
    <property type="entry name" value="SEPTIN"/>
    <property type="match status" value="1"/>
</dbReference>
<organism evidence="14 15">
    <name type="scientific">Knipowitschia caucasica</name>
    <name type="common">Caucasian dwarf goby</name>
    <name type="synonym">Pomatoschistus caucasicus</name>
    <dbReference type="NCBI Taxonomy" id="637954"/>
    <lineage>
        <taxon>Eukaryota</taxon>
        <taxon>Metazoa</taxon>
        <taxon>Chordata</taxon>
        <taxon>Craniata</taxon>
        <taxon>Vertebrata</taxon>
        <taxon>Euteleostomi</taxon>
        <taxon>Actinopterygii</taxon>
        <taxon>Neopterygii</taxon>
        <taxon>Teleostei</taxon>
        <taxon>Neoteleostei</taxon>
        <taxon>Acanthomorphata</taxon>
        <taxon>Gobiaria</taxon>
        <taxon>Gobiiformes</taxon>
        <taxon>Gobioidei</taxon>
        <taxon>Gobiidae</taxon>
        <taxon>Gobiinae</taxon>
        <taxon>Knipowitschia</taxon>
    </lineage>
</organism>
<evidence type="ECO:0000256" key="12">
    <source>
        <dbReference type="SAM" id="Phobius"/>
    </source>
</evidence>
<keyword evidence="6 9" id="KW-0547">Nucleotide-binding</keyword>
<comment type="subcellular location">
    <subcellularLocation>
        <location evidence="1">Cytoplasm</location>
    </subcellularLocation>
</comment>
<keyword evidence="8" id="KW-0131">Cell cycle</keyword>
<dbReference type="CDD" id="cd01850">
    <property type="entry name" value="CDC_Septin"/>
    <property type="match status" value="1"/>
</dbReference>
<evidence type="ECO:0000256" key="3">
    <source>
        <dbReference type="ARBA" id="ARBA00022614"/>
    </source>
</evidence>
<evidence type="ECO:0000256" key="7">
    <source>
        <dbReference type="ARBA" id="ARBA00023134"/>
    </source>
</evidence>
<dbReference type="Gene3D" id="3.40.50.300">
    <property type="entry name" value="P-loop containing nucleotide triphosphate hydrolases"/>
    <property type="match status" value="1"/>
</dbReference>
<comment type="similarity">
    <text evidence="9">Belongs to the TRAFAC class TrmE-Era-EngA-EngB-Septin-like GTPase superfamily. Septin GTPase family.</text>
</comment>
<evidence type="ECO:0000256" key="1">
    <source>
        <dbReference type="ARBA" id="ARBA00004496"/>
    </source>
</evidence>
<gene>
    <name evidence="14" type="ORF">KC01_LOCUS40957</name>
</gene>
<evidence type="ECO:0000313" key="14">
    <source>
        <dbReference type="EMBL" id="CAL1614935.1"/>
    </source>
</evidence>
<feature type="domain" description="Septin-type G" evidence="13">
    <location>
        <begin position="46"/>
        <end position="319"/>
    </location>
</feature>
<evidence type="ECO:0000313" key="15">
    <source>
        <dbReference type="Proteomes" id="UP001497482"/>
    </source>
</evidence>
<dbReference type="EMBL" id="OZ035831">
    <property type="protein sequence ID" value="CAL1614935.1"/>
    <property type="molecule type" value="Genomic_DNA"/>
</dbReference>
<keyword evidence="4" id="KW-0132">Cell division</keyword>
<keyword evidence="7 9" id="KW-0342">GTP-binding</keyword>
<feature type="coiled-coil region" evidence="10">
    <location>
        <begin position="350"/>
        <end position="377"/>
    </location>
</feature>
<evidence type="ECO:0000259" key="13">
    <source>
        <dbReference type="PROSITE" id="PS51719"/>
    </source>
</evidence>
<dbReference type="GO" id="GO:0005525">
    <property type="term" value="F:GTP binding"/>
    <property type="evidence" value="ECO:0007669"/>
    <property type="project" value="UniProtKB-KW"/>
</dbReference>
<dbReference type="InterPro" id="IPR016491">
    <property type="entry name" value="Septin"/>
</dbReference>
<name>A0AAV2MNL8_KNICA</name>
<keyword evidence="10" id="KW-0175">Coiled coil</keyword>
<keyword evidence="3" id="KW-0433">Leucine-rich repeat</keyword>
<dbReference type="Proteomes" id="UP001497482">
    <property type="component" value="Chromosome 9"/>
</dbReference>
<feature type="transmembrane region" description="Helical" evidence="12">
    <location>
        <begin position="566"/>
        <end position="590"/>
    </location>
</feature>
<dbReference type="Gene3D" id="3.80.10.10">
    <property type="entry name" value="Ribonuclease Inhibitor"/>
    <property type="match status" value="1"/>
</dbReference>
<sequence>MDAIMLQEKLVERLLCPRVRTARQKEKQYVGFATLPNQVHRKSVKKGFDFTLMVAGESGMGKSTLVNSLFLTDLYKDRKLLNAEERINQTVEIIKHTVDIEEKGVKLKLTIVDTPGFGDAVNNNECWKPITDYIDQQFEQYFRDESGLNRKNIQDNRVHCCLYFIPPFGHGLRPVDVEFMKALHEKVNIIPLIAKADCLTPNEIKKLKDRIREEIDKFGIKVYQFPECDSDEDEEFKQLDKELKECTPFAVIGSNTVVEARGQRVRGRLYPWGIVEVENQSHCDFVKLRNMLIRSHMHDLKDVTCDVHYENYRAQCIQEMTSKLTQDNRIESPIPILPLSTPDVETEKLIKMKDEELKRMQEMLNKMQQQMHDKEHDGTGYGLYQLLPAVCSSSSSKTRHKHPLGSAAFEVMMKSLSPLLLFLLLLLCCGGLLSCPSVCSCHNRTVDCSGRSLSSSTLPDTFPVDTTELRLHNNLLTTLPRGLLQALDALKELRSVTLHGNPWSCDCGALELRAWLLRHFYRSRDKTEIQRVQCSSPVGLRGRIVAYLSEQELLDSCHYWFCDLALAAQLCLLCFVLIQGALLITVVVFLRRFQLMSKEARRTQEESFTAGDRPLDDEYTPLRDTSL</sequence>
<keyword evidence="12" id="KW-0472">Membrane</keyword>
<dbReference type="InterPro" id="IPR000372">
    <property type="entry name" value="LRRNT"/>
</dbReference>
<dbReference type="FunFam" id="3.40.50.300:FF:000064">
    <property type="entry name" value="Septin 4"/>
    <property type="match status" value="1"/>
</dbReference>
<accession>A0AAV2MNL8</accession>
<evidence type="ECO:0000256" key="2">
    <source>
        <dbReference type="ARBA" id="ARBA00022490"/>
    </source>
</evidence>
<protein>
    <recommendedName>
        <fullName evidence="13">Septin-type G domain-containing protein</fullName>
    </recommendedName>
</protein>
<dbReference type="InterPro" id="IPR032675">
    <property type="entry name" value="LRR_dom_sf"/>
</dbReference>